<evidence type="ECO:0000256" key="7">
    <source>
        <dbReference type="ARBA" id="ARBA00022692"/>
    </source>
</evidence>
<dbReference type="EMBL" id="CADCVK010000107">
    <property type="protein sequence ID" value="CAA9469045.1"/>
    <property type="molecule type" value="Genomic_DNA"/>
</dbReference>
<keyword evidence="4" id="KW-1003">Cell membrane</keyword>
<dbReference type="Pfam" id="PF03717">
    <property type="entry name" value="PBP_dimer"/>
    <property type="match status" value="1"/>
</dbReference>
<evidence type="ECO:0000256" key="3">
    <source>
        <dbReference type="ARBA" id="ARBA00007171"/>
    </source>
</evidence>
<keyword evidence="7 15" id="KW-0812">Transmembrane</keyword>
<evidence type="ECO:0000256" key="12">
    <source>
        <dbReference type="ARBA" id="ARBA00023136"/>
    </source>
</evidence>
<comment type="subcellular location">
    <subcellularLocation>
        <location evidence="2">Cell membrane</location>
    </subcellularLocation>
    <subcellularLocation>
        <location evidence="1">Membrane</location>
        <topology evidence="1">Single-pass membrane protein</topology>
    </subcellularLocation>
</comment>
<keyword evidence="11 15" id="KW-1133">Transmembrane helix</keyword>
<evidence type="ECO:0000256" key="11">
    <source>
        <dbReference type="ARBA" id="ARBA00022989"/>
    </source>
</evidence>
<evidence type="ECO:0000256" key="5">
    <source>
        <dbReference type="ARBA" id="ARBA00022519"/>
    </source>
</evidence>
<dbReference type="InterPro" id="IPR036138">
    <property type="entry name" value="PBP_dimer_sf"/>
</dbReference>
<dbReference type="GO" id="GO:0008658">
    <property type="term" value="F:penicillin binding"/>
    <property type="evidence" value="ECO:0007669"/>
    <property type="project" value="InterPro"/>
</dbReference>
<evidence type="ECO:0000256" key="6">
    <source>
        <dbReference type="ARBA" id="ARBA00022670"/>
    </source>
</evidence>
<dbReference type="PANTHER" id="PTHR30627">
    <property type="entry name" value="PEPTIDOGLYCAN D,D-TRANSPEPTIDASE"/>
    <property type="match status" value="1"/>
</dbReference>
<feature type="compositionally biased region" description="Basic and acidic residues" evidence="14">
    <location>
        <begin position="8"/>
        <end position="20"/>
    </location>
</feature>
<dbReference type="GO" id="GO:0071972">
    <property type="term" value="F:peptidoglycan L,D-transpeptidase activity"/>
    <property type="evidence" value="ECO:0007669"/>
    <property type="project" value="TreeGrafter"/>
</dbReference>
<evidence type="ECO:0000256" key="15">
    <source>
        <dbReference type="SAM" id="Phobius"/>
    </source>
</evidence>
<dbReference type="GO" id="GO:0005886">
    <property type="term" value="C:plasma membrane"/>
    <property type="evidence" value="ECO:0007669"/>
    <property type="project" value="UniProtKB-SubCell"/>
</dbReference>
<gene>
    <name evidence="18" type="ORF">AVDCRST_MAG12-607</name>
</gene>
<evidence type="ECO:0000313" key="18">
    <source>
        <dbReference type="EMBL" id="CAA9469045.1"/>
    </source>
</evidence>
<feature type="region of interest" description="Disordered" evidence="14">
    <location>
        <begin position="690"/>
        <end position="721"/>
    </location>
</feature>
<dbReference type="GO" id="GO:0071555">
    <property type="term" value="P:cell wall organization"/>
    <property type="evidence" value="ECO:0007669"/>
    <property type="project" value="UniProtKB-KW"/>
</dbReference>
<keyword evidence="6" id="KW-0645">Protease</keyword>
<dbReference type="InterPro" id="IPR005311">
    <property type="entry name" value="PBP_dimer"/>
</dbReference>
<evidence type="ECO:0000256" key="14">
    <source>
        <dbReference type="SAM" id="MobiDB-lite"/>
    </source>
</evidence>
<organism evidence="18">
    <name type="scientific">uncultured Rubrobacteraceae bacterium</name>
    <dbReference type="NCBI Taxonomy" id="349277"/>
    <lineage>
        <taxon>Bacteria</taxon>
        <taxon>Bacillati</taxon>
        <taxon>Actinomycetota</taxon>
        <taxon>Rubrobacteria</taxon>
        <taxon>Rubrobacterales</taxon>
        <taxon>Rubrobacteraceae</taxon>
        <taxon>environmental samples</taxon>
    </lineage>
</organism>
<evidence type="ECO:0000256" key="9">
    <source>
        <dbReference type="ARBA" id="ARBA00022960"/>
    </source>
</evidence>
<dbReference type="InterPro" id="IPR017790">
    <property type="entry name" value="Penicillin-binding_protein_2"/>
</dbReference>
<dbReference type="InterPro" id="IPR050515">
    <property type="entry name" value="Beta-lactam/transpept"/>
</dbReference>
<dbReference type="NCBIfam" id="TIGR03423">
    <property type="entry name" value="pbp2_mrdA"/>
    <property type="match status" value="1"/>
</dbReference>
<feature type="region of interest" description="Disordered" evidence="14">
    <location>
        <begin position="1"/>
        <end position="23"/>
    </location>
</feature>
<evidence type="ECO:0000256" key="10">
    <source>
        <dbReference type="ARBA" id="ARBA00022984"/>
    </source>
</evidence>
<dbReference type="PANTHER" id="PTHR30627:SF2">
    <property type="entry name" value="PEPTIDOGLYCAN D,D-TRANSPEPTIDASE MRDA"/>
    <property type="match status" value="1"/>
</dbReference>
<evidence type="ECO:0000259" key="16">
    <source>
        <dbReference type="Pfam" id="PF00905"/>
    </source>
</evidence>
<dbReference type="GO" id="GO:0006508">
    <property type="term" value="P:proteolysis"/>
    <property type="evidence" value="ECO:0007669"/>
    <property type="project" value="UniProtKB-KW"/>
</dbReference>
<dbReference type="SUPFAM" id="SSF56601">
    <property type="entry name" value="beta-lactamase/transpeptidase-like"/>
    <property type="match status" value="1"/>
</dbReference>
<feature type="domain" description="Penicillin-binding protein transpeptidase" evidence="16">
    <location>
        <begin position="319"/>
        <end position="684"/>
    </location>
</feature>
<keyword evidence="8 18" id="KW-0378">Hydrolase</keyword>
<dbReference type="SUPFAM" id="SSF56519">
    <property type="entry name" value="Penicillin binding protein dimerisation domain"/>
    <property type="match status" value="1"/>
</dbReference>
<evidence type="ECO:0000259" key="17">
    <source>
        <dbReference type="Pfam" id="PF03717"/>
    </source>
</evidence>
<dbReference type="Gene3D" id="3.30.1390.30">
    <property type="entry name" value="Penicillin-binding protein 2a, domain 3"/>
    <property type="match status" value="1"/>
</dbReference>
<sequence length="721" mass="78343">MLRSPARKNRETSPAKKRVETPPLTKGNMQVRVLSLAVLIALVFTVLGARLWYLQVLTGEEYNVMAQNTNTLTVKDPAQRGVIYDRDGEVLANNVPGLNVTAIPDEISREKLGELAELLDADPRSVQERYDAAIELGASYSPILVKEKADHAAVTYVSERTQEFGGVQVNDDWVRNYPEGNLASHVLGYTGAITEGELKLDAFEELSDERDAVVGKSGVEVSYEQDLRGDTGWQKYDVDVLGRIVPEGARVNSASEFVDENGTPIESNPTQELPDHVKEPEPGNNLALTIDVDLQRVVETELDAALERTREAGYEGRGGAVVAMNPENGEVLALASRPDFDPQLFVGGISGTEELEQYQYLASDRSGDPFTNRAIVGGQPGASTFKIFTGLAGMAAGVIDAYSVVNDTAILDEQNCWRPASVSVSPCYSSWRQNSPNYRYLGDHGPQNFTRAIADSNDIFFYQVADWIWNQTGDKDWLPKYYERWGFGELTGIDISGETEGRLPTEQGERDLRKALYGTAEGAYWSVGDWINMSIGQGDVLVSPIQMARAYSALYNGGTLVTPHVGKEIRDQSGKVVEEISPEPAGRVDATQAQIDTVVNGLRGVTAEKGTAETIFKDSDLPTIGKSGTGELPCATGNCDYVNWFAGWTEGQEQPLVVVTMIEGGGAFQEGSEMTAGPAVRHVLEAYYGVEQSPEDPHPTGTPPIDPADRASTEGVTTPAE</sequence>
<evidence type="ECO:0000256" key="8">
    <source>
        <dbReference type="ARBA" id="ARBA00022801"/>
    </source>
</evidence>
<dbReference type="GO" id="GO:0009252">
    <property type="term" value="P:peptidoglycan biosynthetic process"/>
    <property type="evidence" value="ECO:0007669"/>
    <property type="project" value="UniProtKB-KW"/>
</dbReference>
<dbReference type="GO" id="GO:0009002">
    <property type="term" value="F:serine-type D-Ala-D-Ala carboxypeptidase activity"/>
    <property type="evidence" value="ECO:0007669"/>
    <property type="project" value="UniProtKB-EC"/>
</dbReference>
<dbReference type="Pfam" id="PF00905">
    <property type="entry name" value="Transpeptidase"/>
    <property type="match status" value="1"/>
</dbReference>
<reference evidence="18" key="1">
    <citation type="submission" date="2020-02" db="EMBL/GenBank/DDBJ databases">
        <authorList>
            <person name="Meier V. D."/>
        </authorList>
    </citation>
    <scope>NUCLEOTIDE SEQUENCE</scope>
    <source>
        <strain evidence="18">AVDCRST_MAG12</strain>
    </source>
</reference>
<keyword evidence="13" id="KW-0961">Cell wall biogenesis/degradation</keyword>
<proteinExistence type="inferred from homology"/>
<evidence type="ECO:0000256" key="2">
    <source>
        <dbReference type="ARBA" id="ARBA00004236"/>
    </source>
</evidence>
<dbReference type="GO" id="GO:0008360">
    <property type="term" value="P:regulation of cell shape"/>
    <property type="evidence" value="ECO:0007669"/>
    <property type="project" value="UniProtKB-KW"/>
</dbReference>
<dbReference type="InterPro" id="IPR012338">
    <property type="entry name" value="Beta-lactam/transpept-like"/>
</dbReference>
<feature type="domain" description="Penicillin-binding protein dimerisation" evidence="17">
    <location>
        <begin position="76"/>
        <end position="247"/>
    </location>
</feature>
<dbReference type="AlphaFoldDB" id="A0A6J4RAV0"/>
<keyword evidence="9" id="KW-0133">Cell shape</keyword>
<keyword evidence="10" id="KW-0573">Peptidoglycan synthesis</keyword>
<feature type="transmembrane region" description="Helical" evidence="15">
    <location>
        <begin position="33"/>
        <end position="53"/>
    </location>
</feature>
<dbReference type="InterPro" id="IPR001460">
    <property type="entry name" value="PCN-bd_Tpept"/>
</dbReference>
<dbReference type="EC" id="3.4.16.4" evidence="18"/>
<name>A0A6J4RAV0_9ACTN</name>
<evidence type="ECO:0000256" key="13">
    <source>
        <dbReference type="ARBA" id="ARBA00023316"/>
    </source>
</evidence>
<keyword evidence="12 15" id="KW-0472">Membrane</keyword>
<evidence type="ECO:0000256" key="4">
    <source>
        <dbReference type="ARBA" id="ARBA00022475"/>
    </source>
</evidence>
<dbReference type="Gene3D" id="3.90.1310.10">
    <property type="entry name" value="Penicillin-binding protein 2a (Domain 2)"/>
    <property type="match status" value="1"/>
</dbReference>
<dbReference type="Gene3D" id="3.40.710.10">
    <property type="entry name" value="DD-peptidase/beta-lactamase superfamily"/>
    <property type="match status" value="1"/>
</dbReference>
<evidence type="ECO:0000256" key="1">
    <source>
        <dbReference type="ARBA" id="ARBA00004167"/>
    </source>
</evidence>
<accession>A0A6J4RAV0</accession>
<comment type="similarity">
    <text evidence="3">Belongs to the transpeptidase family.</text>
</comment>
<keyword evidence="18" id="KW-0121">Carboxypeptidase</keyword>
<keyword evidence="5" id="KW-0997">Cell inner membrane</keyword>
<protein>
    <submittedName>
        <fullName evidence="18">Peptidoglycan D,D-transpeptidase MrdA</fullName>
        <ecNumber evidence="18">3.4.16.4</ecNumber>
    </submittedName>
</protein>